<dbReference type="AlphaFoldDB" id="A0A0F9PMZ2"/>
<dbReference type="EMBL" id="LAZR01005151">
    <property type="protein sequence ID" value="KKN02416.1"/>
    <property type="molecule type" value="Genomic_DNA"/>
</dbReference>
<dbReference type="Gene3D" id="2.60.40.1180">
    <property type="entry name" value="Golgi alpha-mannosidase II"/>
    <property type="match status" value="1"/>
</dbReference>
<evidence type="ECO:0000256" key="1">
    <source>
        <dbReference type="ARBA" id="ARBA00022801"/>
    </source>
</evidence>
<reference evidence="4" key="1">
    <citation type="journal article" date="2015" name="Nature">
        <title>Complex archaea that bridge the gap between prokaryotes and eukaryotes.</title>
        <authorList>
            <person name="Spang A."/>
            <person name="Saw J.H."/>
            <person name="Jorgensen S.L."/>
            <person name="Zaremba-Niedzwiedzka K."/>
            <person name="Martijn J."/>
            <person name="Lind A.E."/>
            <person name="van Eijk R."/>
            <person name="Schleper C."/>
            <person name="Guy L."/>
            <person name="Ettema T.J."/>
        </authorList>
    </citation>
    <scope>NUCLEOTIDE SEQUENCE</scope>
</reference>
<dbReference type="Gene3D" id="3.20.20.80">
    <property type="entry name" value="Glycosidases"/>
    <property type="match status" value="1"/>
</dbReference>
<accession>A0A0F9PMZ2</accession>
<keyword evidence="1" id="KW-0378">Hydrolase</keyword>
<dbReference type="PANTHER" id="PTHR43053:SF4">
    <property type="entry name" value="MYOGENESIS-REGULATING GLYCOSIDASE"/>
    <property type="match status" value="1"/>
</dbReference>
<keyword evidence="2" id="KW-0326">Glycosidase</keyword>
<dbReference type="InterPro" id="IPR013780">
    <property type="entry name" value="Glyco_hydro_b"/>
</dbReference>
<dbReference type="SUPFAM" id="SSF51011">
    <property type="entry name" value="Glycosyl hydrolase domain"/>
    <property type="match status" value="1"/>
</dbReference>
<protein>
    <recommendedName>
        <fullName evidence="3">Glycosyl hydrolase family 31 C-terminal domain-containing protein</fullName>
    </recommendedName>
</protein>
<dbReference type="PANTHER" id="PTHR43053">
    <property type="entry name" value="GLYCOSIDASE FAMILY 31"/>
    <property type="match status" value="1"/>
</dbReference>
<dbReference type="InterPro" id="IPR050985">
    <property type="entry name" value="Alpha-glycosidase_related"/>
</dbReference>
<evidence type="ECO:0000256" key="2">
    <source>
        <dbReference type="ARBA" id="ARBA00023295"/>
    </source>
</evidence>
<feature type="non-terminal residue" evidence="4">
    <location>
        <position position="1"/>
    </location>
</feature>
<name>A0A0F9PMZ2_9ZZZZ</name>
<proteinExistence type="predicted"/>
<dbReference type="InterPro" id="IPR048395">
    <property type="entry name" value="Glyco_hydro_31_C"/>
</dbReference>
<sequence length="111" mass="12694">EEHMAAIKKAVQLRGEFVPVILDLAKQAAQTGEPIIRNMEYEFPKQGFELIRDQFMLGNTILVAPVLTEKGKRSVVLPKGKWKNLDGKTIRGNREIELEVKLDELPYFVKM</sequence>
<organism evidence="4">
    <name type="scientific">marine sediment metagenome</name>
    <dbReference type="NCBI Taxonomy" id="412755"/>
    <lineage>
        <taxon>unclassified sequences</taxon>
        <taxon>metagenomes</taxon>
        <taxon>ecological metagenomes</taxon>
    </lineage>
</organism>
<dbReference type="Pfam" id="PF21365">
    <property type="entry name" value="Glyco_hydro_31_3rd"/>
    <property type="match status" value="1"/>
</dbReference>
<dbReference type="GO" id="GO:0016798">
    <property type="term" value="F:hydrolase activity, acting on glycosyl bonds"/>
    <property type="evidence" value="ECO:0007669"/>
    <property type="project" value="UniProtKB-KW"/>
</dbReference>
<evidence type="ECO:0000313" key="4">
    <source>
        <dbReference type="EMBL" id="KKN02416.1"/>
    </source>
</evidence>
<evidence type="ECO:0000259" key="3">
    <source>
        <dbReference type="Pfam" id="PF21365"/>
    </source>
</evidence>
<feature type="domain" description="Glycosyl hydrolase family 31 C-terminal" evidence="3">
    <location>
        <begin position="32"/>
        <end position="110"/>
    </location>
</feature>
<gene>
    <name evidence="4" type="ORF">LCGC14_1117880</name>
</gene>
<comment type="caution">
    <text evidence="4">The sequence shown here is derived from an EMBL/GenBank/DDBJ whole genome shotgun (WGS) entry which is preliminary data.</text>
</comment>